<dbReference type="STRING" id="411467.BACCAP_04470"/>
<dbReference type="EMBL" id="AAXG02000048">
    <property type="protein sequence ID" value="EDM97729.1"/>
    <property type="molecule type" value="Genomic_DNA"/>
</dbReference>
<reference evidence="1 2" key="1">
    <citation type="submission" date="2007-04" db="EMBL/GenBank/DDBJ databases">
        <authorList>
            <person name="Fulton L."/>
            <person name="Clifton S."/>
            <person name="Fulton B."/>
            <person name="Xu J."/>
            <person name="Minx P."/>
            <person name="Pepin K.H."/>
            <person name="Johnson M."/>
            <person name="Thiruvilangam P."/>
            <person name="Bhonagiri V."/>
            <person name="Nash W.E."/>
            <person name="Mardis E.R."/>
            <person name="Wilson R.K."/>
        </authorList>
    </citation>
    <scope>NUCLEOTIDE SEQUENCE [LARGE SCALE GENOMIC DNA]</scope>
    <source>
        <strain evidence="1 2">ATCC 29799</strain>
    </source>
</reference>
<name>A6P1U5_9FIRM</name>
<dbReference type="AlphaFoldDB" id="A6P1U5"/>
<proteinExistence type="predicted"/>
<gene>
    <name evidence="1" type="ORF">BACCAP_04470</name>
</gene>
<evidence type="ECO:0000313" key="1">
    <source>
        <dbReference type="EMBL" id="EDM97729.1"/>
    </source>
</evidence>
<evidence type="ECO:0000313" key="2">
    <source>
        <dbReference type="Proteomes" id="UP000003639"/>
    </source>
</evidence>
<dbReference type="eggNOG" id="ENOG5033HII">
    <property type="taxonomic scope" value="Bacteria"/>
</dbReference>
<sequence>MTEYCSAGFPHSEISGSKAVCASPKLIAACHVLHRLLMPRHSPCALISLTFCRTISGSTFDHELCRLHRSFANWLIVLPIH</sequence>
<reference evidence="1 2" key="2">
    <citation type="submission" date="2007-06" db="EMBL/GenBank/DDBJ databases">
        <title>Draft genome sequence of Pseudoflavonifractor capillosus ATCC 29799.</title>
        <authorList>
            <person name="Sudarsanam P."/>
            <person name="Ley R."/>
            <person name="Guruge J."/>
            <person name="Turnbaugh P.J."/>
            <person name="Mahowald M."/>
            <person name="Liep D."/>
            <person name="Gordon J."/>
        </authorList>
    </citation>
    <scope>NUCLEOTIDE SEQUENCE [LARGE SCALE GENOMIC DNA]</scope>
    <source>
        <strain evidence="1 2">ATCC 29799</strain>
    </source>
</reference>
<keyword evidence="2" id="KW-1185">Reference proteome</keyword>
<dbReference type="Proteomes" id="UP000003639">
    <property type="component" value="Unassembled WGS sequence"/>
</dbReference>
<organism evidence="1 2">
    <name type="scientific">Pseudoflavonifractor capillosus ATCC 29799</name>
    <dbReference type="NCBI Taxonomy" id="411467"/>
    <lineage>
        <taxon>Bacteria</taxon>
        <taxon>Bacillati</taxon>
        <taxon>Bacillota</taxon>
        <taxon>Clostridia</taxon>
        <taxon>Eubacteriales</taxon>
        <taxon>Oscillospiraceae</taxon>
        <taxon>Pseudoflavonifractor</taxon>
    </lineage>
</organism>
<accession>A6P1U5</accession>
<protein>
    <submittedName>
        <fullName evidence="1">Uncharacterized protein</fullName>
    </submittedName>
</protein>
<comment type="caution">
    <text evidence="1">The sequence shown here is derived from an EMBL/GenBank/DDBJ whole genome shotgun (WGS) entry which is preliminary data.</text>
</comment>